<evidence type="ECO:0000259" key="1">
    <source>
        <dbReference type="PROSITE" id="PS51464"/>
    </source>
</evidence>
<evidence type="ECO:0000313" key="2">
    <source>
        <dbReference type="EMBL" id="HCO69753.1"/>
    </source>
</evidence>
<sequence>MTVSEIIADLKEKREEIREVVFVACGGSLAAMYPAKYLLESEASNLRVGYFSSNEFVHATPKYIGETTLVIATSHQGTTPETVEAARVASSRGAAVISIAFKPDSLLSEAGDYSLVYEYGPEASVSESKAALVMKIAFELLKVFENYEKAPLVESSFEKLDVVVSKAKTLVKRRAEKFAEDYKDDKNIYVMGSGSSYGAAYAYSICILMEMQWINSSSIHTGEFFHGPFEIVDYETPFILLLSEGRTRNLDERALRFLEKYARRFVVLDAKELGINLIDDSVVEFFNPLVFSNVLSVYSEELALKRNHPLSRRRYMWKVEY</sequence>
<evidence type="ECO:0000313" key="3">
    <source>
        <dbReference type="Proteomes" id="UP000264215"/>
    </source>
</evidence>
<feature type="domain" description="SIS" evidence="1">
    <location>
        <begin position="6"/>
        <end position="146"/>
    </location>
</feature>
<organism evidence="2 3">
    <name type="scientific">Mesotoga infera</name>
    <dbReference type="NCBI Taxonomy" id="1236046"/>
    <lineage>
        <taxon>Bacteria</taxon>
        <taxon>Thermotogati</taxon>
        <taxon>Thermotogota</taxon>
        <taxon>Thermotogae</taxon>
        <taxon>Kosmotogales</taxon>
        <taxon>Kosmotogaceae</taxon>
        <taxon>Mesotoga</taxon>
    </lineage>
</organism>
<comment type="caution">
    <text evidence="2">The sequence shown here is derived from an EMBL/GenBank/DDBJ whole genome shotgun (WGS) entry which is preliminary data.</text>
</comment>
<dbReference type="CDD" id="cd05009">
    <property type="entry name" value="SIS_GlmS_GlmD_2"/>
    <property type="match status" value="1"/>
</dbReference>
<dbReference type="GO" id="GO:0016853">
    <property type="term" value="F:isomerase activity"/>
    <property type="evidence" value="ECO:0007669"/>
    <property type="project" value="UniProtKB-KW"/>
</dbReference>
<dbReference type="CDD" id="cd05710">
    <property type="entry name" value="SIS_1"/>
    <property type="match status" value="1"/>
</dbReference>
<dbReference type="PROSITE" id="PS51464">
    <property type="entry name" value="SIS"/>
    <property type="match status" value="1"/>
</dbReference>
<dbReference type="InterPro" id="IPR001347">
    <property type="entry name" value="SIS_dom"/>
</dbReference>
<dbReference type="PANTHER" id="PTHR10937">
    <property type="entry name" value="GLUCOSAMINE--FRUCTOSE-6-PHOSPHATE AMINOTRANSFERASE, ISOMERIZING"/>
    <property type="match status" value="1"/>
</dbReference>
<keyword evidence="2" id="KW-0413">Isomerase</keyword>
<name>A0A3D3TMR4_9BACT</name>
<dbReference type="InterPro" id="IPR024713">
    <property type="entry name" value="Fructosamine_deglycase_FrlB"/>
</dbReference>
<dbReference type="GO" id="GO:0006487">
    <property type="term" value="P:protein N-linked glycosylation"/>
    <property type="evidence" value="ECO:0007669"/>
    <property type="project" value="TreeGrafter"/>
</dbReference>
<dbReference type="InterPro" id="IPR035490">
    <property type="entry name" value="GlmS/FrlB_SIS"/>
</dbReference>
<dbReference type="GO" id="GO:0006047">
    <property type="term" value="P:UDP-N-acetylglucosamine metabolic process"/>
    <property type="evidence" value="ECO:0007669"/>
    <property type="project" value="TreeGrafter"/>
</dbReference>
<dbReference type="PIRSF" id="PIRSF009290">
    <property type="entry name" value="FrlB"/>
    <property type="match status" value="1"/>
</dbReference>
<dbReference type="Proteomes" id="UP000264215">
    <property type="component" value="Unassembled WGS sequence"/>
</dbReference>
<dbReference type="EMBL" id="DQBS01000101">
    <property type="protein sequence ID" value="HCO69753.1"/>
    <property type="molecule type" value="Genomic_DNA"/>
</dbReference>
<dbReference type="PANTHER" id="PTHR10937:SF14">
    <property type="entry name" value="FRUCTOSELYSINE 6-PHOSPHATE DEGLYCASE"/>
    <property type="match status" value="1"/>
</dbReference>
<dbReference type="AlphaFoldDB" id="A0A3D3TMR4"/>
<dbReference type="Pfam" id="PF01380">
    <property type="entry name" value="SIS"/>
    <property type="match status" value="2"/>
</dbReference>
<gene>
    <name evidence="2" type="ORF">DIT26_04080</name>
</gene>
<dbReference type="Gene3D" id="1.10.10.2240">
    <property type="match status" value="1"/>
</dbReference>
<dbReference type="GO" id="GO:0006002">
    <property type="term" value="P:fructose 6-phosphate metabolic process"/>
    <property type="evidence" value="ECO:0007669"/>
    <property type="project" value="TreeGrafter"/>
</dbReference>
<dbReference type="Gene3D" id="3.40.50.10490">
    <property type="entry name" value="Glucose-6-phosphate isomerase like protein, domain 1"/>
    <property type="match status" value="1"/>
</dbReference>
<dbReference type="InterPro" id="IPR046348">
    <property type="entry name" value="SIS_dom_sf"/>
</dbReference>
<reference evidence="2 3" key="1">
    <citation type="journal article" date="2018" name="Nat. Biotechnol.">
        <title>A standardized bacterial taxonomy based on genome phylogeny substantially revises the tree of life.</title>
        <authorList>
            <person name="Parks D.H."/>
            <person name="Chuvochina M."/>
            <person name="Waite D.W."/>
            <person name="Rinke C."/>
            <person name="Skarshewski A."/>
            <person name="Chaumeil P.A."/>
            <person name="Hugenholtz P."/>
        </authorList>
    </citation>
    <scope>NUCLEOTIDE SEQUENCE [LARGE SCALE GENOMIC DNA]</scope>
    <source>
        <strain evidence="2">UBA9905</strain>
    </source>
</reference>
<dbReference type="GO" id="GO:0004360">
    <property type="term" value="F:glutamine-fructose-6-phosphate transaminase (isomerizing) activity"/>
    <property type="evidence" value="ECO:0007669"/>
    <property type="project" value="TreeGrafter"/>
</dbReference>
<proteinExistence type="predicted"/>
<dbReference type="Gene3D" id="3.40.50.12570">
    <property type="match status" value="1"/>
</dbReference>
<dbReference type="SUPFAM" id="SSF53697">
    <property type="entry name" value="SIS domain"/>
    <property type="match status" value="1"/>
</dbReference>
<dbReference type="InterPro" id="IPR035488">
    <property type="entry name" value="FrlB_SIS"/>
</dbReference>
<accession>A0A3D3TMR4</accession>
<protein>
    <submittedName>
        <fullName evidence="2">Phosphosugar isomerase</fullName>
    </submittedName>
</protein>
<dbReference type="GO" id="GO:0097367">
    <property type="term" value="F:carbohydrate derivative binding"/>
    <property type="evidence" value="ECO:0007669"/>
    <property type="project" value="InterPro"/>
</dbReference>